<dbReference type="EMBL" id="JASSZA010000002">
    <property type="protein sequence ID" value="KAK2118296.1"/>
    <property type="molecule type" value="Genomic_DNA"/>
</dbReference>
<dbReference type="Proteomes" id="UP001266305">
    <property type="component" value="Unassembled WGS sequence"/>
</dbReference>
<evidence type="ECO:0000313" key="1">
    <source>
        <dbReference type="EMBL" id="KAK2118296.1"/>
    </source>
</evidence>
<gene>
    <name evidence="1" type="ORF">P7K49_005183</name>
</gene>
<evidence type="ECO:0000313" key="2">
    <source>
        <dbReference type="Proteomes" id="UP001266305"/>
    </source>
</evidence>
<organism evidence="1 2">
    <name type="scientific">Saguinus oedipus</name>
    <name type="common">Cotton-top tamarin</name>
    <name type="synonym">Oedipomidas oedipus</name>
    <dbReference type="NCBI Taxonomy" id="9490"/>
    <lineage>
        <taxon>Eukaryota</taxon>
        <taxon>Metazoa</taxon>
        <taxon>Chordata</taxon>
        <taxon>Craniata</taxon>
        <taxon>Vertebrata</taxon>
        <taxon>Euteleostomi</taxon>
        <taxon>Mammalia</taxon>
        <taxon>Eutheria</taxon>
        <taxon>Euarchontoglires</taxon>
        <taxon>Primates</taxon>
        <taxon>Haplorrhini</taxon>
        <taxon>Platyrrhini</taxon>
        <taxon>Cebidae</taxon>
        <taxon>Callitrichinae</taxon>
        <taxon>Saguinus</taxon>
    </lineage>
</organism>
<keyword evidence="2" id="KW-1185">Reference proteome</keyword>
<accession>A0ABQ9WAE0</accession>
<sequence>MSHKPLTKITKSLRSRSCWARATSERNDISGILMGDVKDGYLIEAVLVSTLVLEPSVAACVKILQSQTVEGEQQGSPVKVHTSRMRF</sequence>
<reference evidence="1 2" key="1">
    <citation type="submission" date="2023-05" db="EMBL/GenBank/DDBJ databases">
        <title>B98-5 Cell Line De Novo Hybrid Assembly: An Optical Mapping Approach.</title>
        <authorList>
            <person name="Kananen K."/>
            <person name="Auerbach J.A."/>
            <person name="Kautto E."/>
            <person name="Blachly J.S."/>
        </authorList>
    </citation>
    <scope>NUCLEOTIDE SEQUENCE [LARGE SCALE GENOMIC DNA]</scope>
    <source>
        <strain evidence="1">B95-8</strain>
        <tissue evidence="1">Cell line</tissue>
    </source>
</reference>
<protein>
    <submittedName>
        <fullName evidence="1">Uncharacterized protein</fullName>
    </submittedName>
</protein>
<comment type="caution">
    <text evidence="1">The sequence shown here is derived from an EMBL/GenBank/DDBJ whole genome shotgun (WGS) entry which is preliminary data.</text>
</comment>
<proteinExistence type="predicted"/>
<name>A0ABQ9WAE0_SAGOE</name>